<protein>
    <submittedName>
        <fullName evidence="2">Stage V sporulation protein K</fullName>
    </submittedName>
</protein>
<dbReference type="InterPro" id="IPR041627">
    <property type="entry name" value="AAA_lid_6"/>
</dbReference>
<dbReference type="InterPro" id="IPR050773">
    <property type="entry name" value="CbxX/CfxQ_RuBisCO_ESX"/>
</dbReference>
<gene>
    <name evidence="2" type="ORF">HRG_04317</name>
</gene>
<name>A0A9P8SJ61_9HYPO</name>
<evidence type="ECO:0000313" key="2">
    <source>
        <dbReference type="EMBL" id="KAH0963889.1"/>
    </source>
</evidence>
<organism evidence="2 3">
    <name type="scientific">Hirsutella rhossiliensis</name>
    <dbReference type="NCBI Taxonomy" id="111463"/>
    <lineage>
        <taxon>Eukaryota</taxon>
        <taxon>Fungi</taxon>
        <taxon>Dikarya</taxon>
        <taxon>Ascomycota</taxon>
        <taxon>Pezizomycotina</taxon>
        <taxon>Sordariomycetes</taxon>
        <taxon>Hypocreomycetidae</taxon>
        <taxon>Hypocreales</taxon>
        <taxon>Ophiocordycipitaceae</taxon>
        <taxon>Hirsutella</taxon>
    </lineage>
</organism>
<comment type="caution">
    <text evidence="2">The sequence shown here is derived from an EMBL/GenBank/DDBJ whole genome shotgun (WGS) entry which is preliminary data.</text>
</comment>
<dbReference type="RefSeq" id="XP_044721402.1">
    <property type="nucleotide sequence ID" value="XM_044862788.1"/>
</dbReference>
<dbReference type="Gene3D" id="3.40.50.300">
    <property type="entry name" value="P-loop containing nucleotide triphosphate hydrolases"/>
    <property type="match status" value="2"/>
</dbReference>
<dbReference type="PANTHER" id="PTHR43392">
    <property type="entry name" value="AAA-TYPE ATPASE FAMILY PROTEIN / ANKYRIN REPEAT FAMILY PROTEIN"/>
    <property type="match status" value="1"/>
</dbReference>
<accession>A0A9P8SJ61</accession>
<dbReference type="EMBL" id="JAIZPD010000004">
    <property type="protein sequence ID" value="KAH0963889.1"/>
    <property type="molecule type" value="Genomic_DNA"/>
</dbReference>
<proteinExistence type="predicted"/>
<feature type="domain" description="CbbX AAA lid" evidence="1">
    <location>
        <begin position="27"/>
        <end position="70"/>
    </location>
</feature>
<dbReference type="Pfam" id="PF17866">
    <property type="entry name" value="AAA_lid_6"/>
    <property type="match status" value="1"/>
</dbReference>
<evidence type="ECO:0000313" key="3">
    <source>
        <dbReference type="Proteomes" id="UP000824596"/>
    </source>
</evidence>
<dbReference type="InterPro" id="IPR027417">
    <property type="entry name" value="P-loop_NTPase"/>
</dbReference>
<dbReference type="GO" id="GO:0016887">
    <property type="term" value="F:ATP hydrolysis activity"/>
    <property type="evidence" value="ECO:0007669"/>
    <property type="project" value="TreeGrafter"/>
</dbReference>
<dbReference type="Gene3D" id="1.10.8.60">
    <property type="match status" value="1"/>
</dbReference>
<dbReference type="SUPFAM" id="SSF52540">
    <property type="entry name" value="P-loop containing nucleoside triphosphate hydrolases"/>
    <property type="match status" value="1"/>
</dbReference>
<evidence type="ECO:0000259" key="1">
    <source>
        <dbReference type="Pfam" id="PF17866"/>
    </source>
</evidence>
<sequence>MEEMFQNPQLRQILDLKLRLQGFQATDQAKNVALEMLNRARNRPQFSNAGEIDIILDATKIRHQARVSSENGRHGILEANDFDLDFDRAERSDTNVRMLFKGTVGSDDTVTLLEGTGKTTTARKIGKVFYDMGFLAEATVKECSASDLIAPYVDGGYGKEAMDELVDSVTKERYYKKLIIILAGYEKDINNLMTMNEGLTSRFPTVIEFRALKPTECIALLSVDLSLEIFEAPTMQFAHGVEELFSKLADQASWASARDVQLVAKGIQFHASTGGSSKRPIAQVLFRHAKAAAVISGITACCQSRNQSLTPEEEVGQDVMEMP</sequence>
<dbReference type="Proteomes" id="UP000824596">
    <property type="component" value="Unassembled WGS sequence"/>
</dbReference>
<dbReference type="GeneID" id="68353446"/>
<dbReference type="PANTHER" id="PTHR43392:SF2">
    <property type="entry name" value="AAA-TYPE ATPASE FAMILY PROTEIN _ ANKYRIN REPEAT FAMILY PROTEIN"/>
    <property type="match status" value="1"/>
</dbReference>
<dbReference type="AlphaFoldDB" id="A0A9P8SJ61"/>
<keyword evidence="3" id="KW-1185">Reference proteome</keyword>
<reference evidence="2" key="1">
    <citation type="submission" date="2021-09" db="EMBL/GenBank/DDBJ databases">
        <title>A high-quality genome of the endoparasitic fungus Hirsutella rhossiliensis with a comparison of Hirsutella genomes reveals transposable elements contributing to genome size variation.</title>
        <authorList>
            <person name="Lin R."/>
            <person name="Jiao Y."/>
            <person name="Sun X."/>
            <person name="Ling J."/>
            <person name="Xie B."/>
            <person name="Cheng X."/>
        </authorList>
    </citation>
    <scope>NUCLEOTIDE SEQUENCE</scope>
    <source>
        <strain evidence="2">HR02</strain>
    </source>
</reference>
<dbReference type="OrthoDB" id="4956962at2759"/>